<dbReference type="EMBL" id="KQ085994">
    <property type="protein sequence ID" value="KLO11681.1"/>
    <property type="molecule type" value="Genomic_DNA"/>
</dbReference>
<accession>A0A0H2S3Z4</accession>
<dbReference type="AlphaFoldDB" id="A0A0H2S3Z4"/>
<keyword evidence="2" id="KW-1185">Reference proteome</keyword>
<gene>
    <name evidence="1" type="ORF">SCHPADRAFT_941831</name>
</gene>
<reference evidence="1 2" key="1">
    <citation type="submission" date="2015-04" db="EMBL/GenBank/DDBJ databases">
        <title>Complete genome sequence of Schizopora paradoxa KUC8140, a cosmopolitan wood degrader in East Asia.</title>
        <authorList>
            <consortium name="DOE Joint Genome Institute"/>
            <person name="Min B."/>
            <person name="Park H."/>
            <person name="Jang Y."/>
            <person name="Kim J.-J."/>
            <person name="Kim K.H."/>
            <person name="Pangilinan J."/>
            <person name="Lipzen A."/>
            <person name="Riley R."/>
            <person name="Grigoriev I.V."/>
            <person name="Spatafora J.W."/>
            <person name="Choi I.-G."/>
        </authorList>
    </citation>
    <scope>NUCLEOTIDE SEQUENCE [LARGE SCALE GENOMIC DNA]</scope>
    <source>
        <strain evidence="1 2">KUC8140</strain>
    </source>
</reference>
<name>A0A0H2S3Z4_9AGAM</name>
<organism evidence="1 2">
    <name type="scientific">Schizopora paradoxa</name>
    <dbReference type="NCBI Taxonomy" id="27342"/>
    <lineage>
        <taxon>Eukaryota</taxon>
        <taxon>Fungi</taxon>
        <taxon>Dikarya</taxon>
        <taxon>Basidiomycota</taxon>
        <taxon>Agaricomycotina</taxon>
        <taxon>Agaricomycetes</taxon>
        <taxon>Hymenochaetales</taxon>
        <taxon>Schizoporaceae</taxon>
        <taxon>Schizopora</taxon>
    </lineage>
</organism>
<dbReference type="Proteomes" id="UP000053477">
    <property type="component" value="Unassembled WGS sequence"/>
</dbReference>
<evidence type="ECO:0000313" key="2">
    <source>
        <dbReference type="Proteomes" id="UP000053477"/>
    </source>
</evidence>
<protein>
    <submittedName>
        <fullName evidence="1">Uncharacterized protein</fullName>
    </submittedName>
</protein>
<proteinExistence type="predicted"/>
<sequence>MSRASVNVSPQPFLKFRRSSLSPRDGGSRSNGDGIVRWMHGGLAAELHHDQCSYSDSSLKTFVLLPATCLTSAIHLEADVMTSRSLPAPFDNSRFHNPLLVDTLAHGTVERDKRSRSFIVSLFSRAVPTTDGMLSARFVIAEFMAASYELRIGGWRSASGNAERS</sequence>
<evidence type="ECO:0000313" key="1">
    <source>
        <dbReference type="EMBL" id="KLO11681.1"/>
    </source>
</evidence>
<dbReference type="InParanoid" id="A0A0H2S3Z4"/>